<feature type="transmembrane region" description="Helical" evidence="1">
    <location>
        <begin position="36"/>
        <end position="59"/>
    </location>
</feature>
<dbReference type="PANTHER" id="PTHR40076:SF1">
    <property type="entry name" value="MEMBRANE PROTEIN"/>
    <property type="match status" value="1"/>
</dbReference>
<comment type="caution">
    <text evidence="2">The sequence shown here is derived from an EMBL/GenBank/DDBJ whole genome shotgun (WGS) entry which is preliminary data.</text>
</comment>
<accession>A0AAW9PZY9</accession>
<dbReference type="PANTHER" id="PTHR40076">
    <property type="entry name" value="MEMBRANE PROTEIN-RELATED"/>
    <property type="match status" value="1"/>
</dbReference>
<feature type="transmembrane region" description="Helical" evidence="1">
    <location>
        <begin position="105"/>
        <end position="132"/>
    </location>
</feature>
<proteinExistence type="predicted"/>
<evidence type="ECO:0000256" key="1">
    <source>
        <dbReference type="SAM" id="Phobius"/>
    </source>
</evidence>
<sequence>MNSSGNEQLDAILQRDYEVNIEKYFRKGWEVLQPCFLPMIGFILVVFLINLVLAFIPILGSMASSLISAPLAAGYTFVVLAILRGRSFEFNDFFKGLTNKYFLQLFLISLVGGLLIFVGMICLLIPGIYLAVSYTFAIQFAVDWDLEFWQALETSRAFVTKQWLQVFILTLALGALNFVGLLCLGIGIFVTAPLSICIVISAYDDLAGNKANGSTRSA</sequence>
<dbReference type="InterPro" id="IPR010380">
    <property type="entry name" value="DUF975"/>
</dbReference>
<dbReference type="EMBL" id="JAZBJZ010000079">
    <property type="protein sequence ID" value="MEE3718466.1"/>
    <property type="molecule type" value="Genomic_DNA"/>
</dbReference>
<protein>
    <recommendedName>
        <fullName evidence="4">DUF975 family protein</fullName>
    </recommendedName>
</protein>
<evidence type="ECO:0000313" key="2">
    <source>
        <dbReference type="EMBL" id="MEE3718466.1"/>
    </source>
</evidence>
<keyword evidence="1" id="KW-0812">Transmembrane</keyword>
<keyword evidence="3" id="KW-1185">Reference proteome</keyword>
<keyword evidence="1" id="KW-1133">Transmembrane helix</keyword>
<dbReference type="Proteomes" id="UP001333818">
    <property type="component" value="Unassembled WGS sequence"/>
</dbReference>
<feature type="transmembrane region" description="Helical" evidence="1">
    <location>
        <begin position="166"/>
        <end position="190"/>
    </location>
</feature>
<keyword evidence="1" id="KW-0472">Membrane</keyword>
<dbReference type="RefSeq" id="WP_330484899.1">
    <property type="nucleotide sequence ID" value="NZ_JAZBJZ010000079.1"/>
</dbReference>
<organism evidence="2 3">
    <name type="scientific">Tumidithrix elongata BACA0141</name>
    <dbReference type="NCBI Taxonomy" id="2716417"/>
    <lineage>
        <taxon>Bacteria</taxon>
        <taxon>Bacillati</taxon>
        <taxon>Cyanobacteriota</taxon>
        <taxon>Cyanophyceae</taxon>
        <taxon>Pseudanabaenales</taxon>
        <taxon>Pseudanabaenaceae</taxon>
        <taxon>Tumidithrix</taxon>
        <taxon>Tumidithrix elongata</taxon>
    </lineage>
</organism>
<evidence type="ECO:0000313" key="3">
    <source>
        <dbReference type="Proteomes" id="UP001333818"/>
    </source>
</evidence>
<evidence type="ECO:0008006" key="4">
    <source>
        <dbReference type="Google" id="ProtNLM"/>
    </source>
</evidence>
<gene>
    <name evidence="2" type="ORF">V2H45_17130</name>
</gene>
<feature type="transmembrane region" description="Helical" evidence="1">
    <location>
        <begin position="66"/>
        <end position="85"/>
    </location>
</feature>
<reference evidence="2" key="1">
    <citation type="submission" date="2024-01" db="EMBL/GenBank/DDBJ databases">
        <title>Bank of Algae and Cyanobacteria of the Azores (BACA) strain genomes.</title>
        <authorList>
            <person name="Luz R."/>
            <person name="Cordeiro R."/>
            <person name="Fonseca A."/>
            <person name="Goncalves V."/>
        </authorList>
    </citation>
    <scope>NUCLEOTIDE SEQUENCE</scope>
    <source>
        <strain evidence="2">BACA0141</strain>
    </source>
</reference>
<dbReference type="AlphaFoldDB" id="A0AAW9PZY9"/>
<name>A0AAW9PZY9_9CYAN</name>